<evidence type="ECO:0000256" key="1">
    <source>
        <dbReference type="ARBA" id="ARBA00022741"/>
    </source>
</evidence>
<dbReference type="Gene3D" id="1.25.40.10">
    <property type="entry name" value="Tetratricopeptide repeat domain"/>
    <property type="match status" value="1"/>
</dbReference>
<name>A0ABN7VB71_GIGMA</name>
<accession>A0ABN7VB71</accession>
<dbReference type="InterPro" id="IPR001245">
    <property type="entry name" value="Ser-Thr/Tyr_kinase_cat_dom"/>
</dbReference>
<dbReference type="InterPro" id="IPR006597">
    <property type="entry name" value="Sel1-like"/>
</dbReference>
<dbReference type="PROSITE" id="PS00109">
    <property type="entry name" value="PROTEIN_KINASE_TYR"/>
    <property type="match status" value="1"/>
</dbReference>
<gene>
    <name evidence="5" type="ORF">GMARGA_LOCUS16629</name>
</gene>
<dbReference type="Proteomes" id="UP000789901">
    <property type="component" value="Unassembled WGS sequence"/>
</dbReference>
<evidence type="ECO:0000259" key="4">
    <source>
        <dbReference type="PROSITE" id="PS50011"/>
    </source>
</evidence>
<protein>
    <submittedName>
        <fullName evidence="5">12363_t:CDS:1</fullName>
    </submittedName>
</protein>
<dbReference type="EMBL" id="CAJVQB010012143">
    <property type="protein sequence ID" value="CAG8753146.1"/>
    <property type="molecule type" value="Genomic_DNA"/>
</dbReference>
<dbReference type="InterPro" id="IPR008266">
    <property type="entry name" value="Tyr_kinase_AS"/>
</dbReference>
<comment type="caution">
    <text evidence="5">The sequence shown here is derived from an EMBL/GenBank/DDBJ whole genome shotgun (WGS) entry which is preliminary data.</text>
</comment>
<feature type="domain" description="Protein kinase" evidence="4">
    <location>
        <begin position="256"/>
        <end position="532"/>
    </location>
</feature>
<keyword evidence="1" id="KW-0547">Nucleotide-binding</keyword>
<dbReference type="Pfam" id="PF08238">
    <property type="entry name" value="Sel1"/>
    <property type="match status" value="2"/>
</dbReference>
<keyword evidence="2" id="KW-0067">ATP-binding</keyword>
<keyword evidence="6" id="KW-1185">Reference proteome</keyword>
<proteinExistence type="predicted"/>
<evidence type="ECO:0000256" key="2">
    <source>
        <dbReference type="ARBA" id="ARBA00022840"/>
    </source>
</evidence>
<sequence length="745" mass="85313">MSAQKSHEYIPHLRGDYERPGGPTDVASQTINAVQTVGDAITPFVPLFNTVANVLNQMLQIYENAKCNEKICAALLDRVEIAQTAVKSLQRKHQANKENFRNQNYYHAWVRFVNVLENIKKFAKEITQLTCFQKFLNAKVVKETFDKNIKEFEEVCGDLNFTMAMYNAAQREIEANNVAEDLDILKKSMYDMKDEIKAEIRLAITEVTTLISNANVLGSQINDAQNKGGEIPVDKMGHLIEEYKAPKVVPNELQEPHSSDDNARGTNKTVRKKIYRGIDVACKKVQLAKPSDGPTKNLDKAINKKQQMELAALLKLGVCPFIINFYGISTMDNSEVMIYDWAAYGNLRAVYLNYDIDWPTKLRFARDIFNGLVFMHQCNLYHHDVRCENILVTDRFEPKISNFELSRAITGVSSEIKILADIIRWLAPEKMRKSKGSTQRYNHQCEMYSFGMMLWELCHQRFPYKDKDVGEIQDHVLNKKREVLEHTLCPSTIKKELYELIKRAWEDEPSARPSDIEMQQKLKDLFQEHVFNKGVSPHITPKKDDGEVPNFDLPSNFQEKVSIDPYKQFEAPDCDDLSLDNFTIPIIQPLIPFEDGIKAHKTKDYKTAWECFESHAKFGNNMAKYWQGYYLLNGTGVPKNHEAALKLFKEAADAGVPDAQLRYAFALLENKNNLNVQEILKYMTMAADSENSTALFNLGDIYWNGKLGVPIDQVKAELYIKLAALKNQPKAIQFLEKIKAEKAKK</sequence>
<dbReference type="PROSITE" id="PS50011">
    <property type="entry name" value="PROTEIN_KINASE_DOM"/>
    <property type="match status" value="1"/>
</dbReference>
<feature type="compositionally biased region" description="Basic and acidic residues" evidence="3">
    <location>
        <begin position="1"/>
        <end position="19"/>
    </location>
</feature>
<dbReference type="SMART" id="SM00671">
    <property type="entry name" value="SEL1"/>
    <property type="match status" value="2"/>
</dbReference>
<organism evidence="5 6">
    <name type="scientific">Gigaspora margarita</name>
    <dbReference type="NCBI Taxonomy" id="4874"/>
    <lineage>
        <taxon>Eukaryota</taxon>
        <taxon>Fungi</taxon>
        <taxon>Fungi incertae sedis</taxon>
        <taxon>Mucoromycota</taxon>
        <taxon>Glomeromycotina</taxon>
        <taxon>Glomeromycetes</taxon>
        <taxon>Diversisporales</taxon>
        <taxon>Gigasporaceae</taxon>
        <taxon>Gigaspora</taxon>
    </lineage>
</organism>
<dbReference type="SUPFAM" id="SSF81901">
    <property type="entry name" value="HCP-like"/>
    <property type="match status" value="1"/>
</dbReference>
<evidence type="ECO:0000256" key="3">
    <source>
        <dbReference type="SAM" id="MobiDB-lite"/>
    </source>
</evidence>
<dbReference type="CDD" id="cd21037">
    <property type="entry name" value="MLKL_NTD"/>
    <property type="match status" value="1"/>
</dbReference>
<dbReference type="InterPro" id="IPR051681">
    <property type="entry name" value="Ser/Thr_Kinases-Pseudokinases"/>
</dbReference>
<dbReference type="PANTHER" id="PTHR44329:SF298">
    <property type="entry name" value="MIXED LINEAGE KINASE DOMAIN-LIKE PROTEIN"/>
    <property type="match status" value="1"/>
</dbReference>
<dbReference type="InterPro" id="IPR011009">
    <property type="entry name" value="Kinase-like_dom_sf"/>
</dbReference>
<dbReference type="PANTHER" id="PTHR44329">
    <property type="entry name" value="SERINE/THREONINE-PROTEIN KINASE TNNI3K-RELATED"/>
    <property type="match status" value="1"/>
</dbReference>
<dbReference type="InterPro" id="IPR059179">
    <property type="entry name" value="MLKL-like_MCAfunc"/>
</dbReference>
<feature type="region of interest" description="Disordered" evidence="3">
    <location>
        <begin position="1"/>
        <end position="22"/>
    </location>
</feature>
<dbReference type="SUPFAM" id="SSF56112">
    <property type="entry name" value="Protein kinase-like (PK-like)"/>
    <property type="match status" value="1"/>
</dbReference>
<dbReference type="InterPro" id="IPR000719">
    <property type="entry name" value="Prot_kinase_dom"/>
</dbReference>
<dbReference type="Pfam" id="PF07714">
    <property type="entry name" value="PK_Tyr_Ser-Thr"/>
    <property type="match status" value="1"/>
</dbReference>
<dbReference type="Gene3D" id="1.10.510.10">
    <property type="entry name" value="Transferase(Phosphotransferase) domain 1"/>
    <property type="match status" value="1"/>
</dbReference>
<dbReference type="Gene3D" id="1.20.930.20">
    <property type="entry name" value="Adaptor protein Cbl, N-terminal domain"/>
    <property type="match status" value="1"/>
</dbReference>
<reference evidence="5 6" key="1">
    <citation type="submission" date="2021-06" db="EMBL/GenBank/DDBJ databases">
        <authorList>
            <person name="Kallberg Y."/>
            <person name="Tangrot J."/>
            <person name="Rosling A."/>
        </authorList>
    </citation>
    <scope>NUCLEOTIDE SEQUENCE [LARGE SCALE GENOMIC DNA]</scope>
    <source>
        <strain evidence="5 6">120-4 pot B 10/14</strain>
    </source>
</reference>
<dbReference type="InterPro" id="IPR011990">
    <property type="entry name" value="TPR-like_helical_dom_sf"/>
</dbReference>
<dbReference type="InterPro" id="IPR036537">
    <property type="entry name" value="Adaptor_Cbl_N_dom_sf"/>
</dbReference>
<evidence type="ECO:0000313" key="6">
    <source>
        <dbReference type="Proteomes" id="UP000789901"/>
    </source>
</evidence>
<evidence type="ECO:0000313" key="5">
    <source>
        <dbReference type="EMBL" id="CAG8753146.1"/>
    </source>
</evidence>